<dbReference type="RefSeq" id="WP_380424487.1">
    <property type="nucleotide sequence ID" value="NZ_JBHRZV010000004.1"/>
</dbReference>
<dbReference type="EMBL" id="JBHRZV010000004">
    <property type="protein sequence ID" value="MFC3927221.1"/>
    <property type="molecule type" value="Genomic_DNA"/>
</dbReference>
<dbReference type="InterPro" id="IPR017867">
    <property type="entry name" value="Tyr_phospatase_low_mol_wt"/>
</dbReference>
<comment type="catalytic activity">
    <reaction evidence="5">
        <text>O-phospho-L-tyrosyl-[protein] + H2O = L-tyrosyl-[protein] + phosphate</text>
        <dbReference type="Rhea" id="RHEA:10684"/>
        <dbReference type="Rhea" id="RHEA-COMP:10136"/>
        <dbReference type="Rhea" id="RHEA-COMP:20101"/>
        <dbReference type="ChEBI" id="CHEBI:15377"/>
        <dbReference type="ChEBI" id="CHEBI:43474"/>
        <dbReference type="ChEBI" id="CHEBI:46858"/>
        <dbReference type="ChEBI" id="CHEBI:61978"/>
        <dbReference type="EC" id="3.1.3.48"/>
    </reaction>
</comment>
<evidence type="ECO:0000256" key="3">
    <source>
        <dbReference type="ARBA" id="ARBA00022801"/>
    </source>
</evidence>
<dbReference type="InterPro" id="IPR036196">
    <property type="entry name" value="Ptyr_pPase_sf"/>
</dbReference>
<sequence length="141" mass="16206">MKKVVFVCLGNICRSPMAEFVMKDTVGGDEFHIESRATSGWEHGNPVHSGTQTVLRKNGHVCDPQKHSQQITSDDLEFFDVVIGMDEQNVRDLQGMSQGQYDHKIYLFGETGVPDPWYTGDFDETYRLVRQGCQEWYERLK</sequence>
<comment type="similarity">
    <text evidence="1">Belongs to the low molecular weight phosphotyrosine protein phosphatase family.</text>
</comment>
<dbReference type="InterPro" id="IPR050438">
    <property type="entry name" value="LMW_PTPase"/>
</dbReference>
<feature type="domain" description="Phosphotyrosine protein phosphatase I" evidence="6">
    <location>
        <begin position="2"/>
        <end position="139"/>
    </location>
</feature>
<evidence type="ECO:0000256" key="1">
    <source>
        <dbReference type="ARBA" id="ARBA00011063"/>
    </source>
</evidence>
<dbReference type="InterPro" id="IPR023485">
    <property type="entry name" value="Ptyr_pPase"/>
</dbReference>
<dbReference type="CDD" id="cd16343">
    <property type="entry name" value="LMWPTP"/>
    <property type="match status" value="1"/>
</dbReference>
<reference evidence="8" key="1">
    <citation type="journal article" date="2019" name="Int. J. Syst. Evol. Microbiol.">
        <title>The Global Catalogue of Microorganisms (GCM) 10K type strain sequencing project: providing services to taxonomists for standard genome sequencing and annotation.</title>
        <authorList>
            <consortium name="The Broad Institute Genomics Platform"/>
            <consortium name="The Broad Institute Genome Sequencing Center for Infectious Disease"/>
            <person name="Wu L."/>
            <person name="Ma J."/>
        </authorList>
    </citation>
    <scope>NUCLEOTIDE SEQUENCE [LARGE SCALE GENOMIC DNA]</scope>
    <source>
        <strain evidence="8">CCUG 67170</strain>
    </source>
</reference>
<evidence type="ECO:0000256" key="2">
    <source>
        <dbReference type="ARBA" id="ARBA00013064"/>
    </source>
</evidence>
<protein>
    <recommendedName>
        <fullName evidence="2">protein-tyrosine-phosphatase</fullName>
        <ecNumber evidence="2">3.1.3.48</ecNumber>
    </recommendedName>
</protein>
<keyword evidence="3 7" id="KW-0378">Hydrolase</keyword>
<dbReference type="Gene3D" id="3.40.50.2300">
    <property type="match status" value="1"/>
</dbReference>
<comment type="caution">
    <text evidence="7">The sequence shown here is derived from an EMBL/GenBank/DDBJ whole genome shotgun (WGS) entry which is preliminary data.</text>
</comment>
<proteinExistence type="inferred from homology"/>
<evidence type="ECO:0000256" key="4">
    <source>
        <dbReference type="ARBA" id="ARBA00022912"/>
    </source>
</evidence>
<dbReference type="GO" id="GO:0004725">
    <property type="term" value="F:protein tyrosine phosphatase activity"/>
    <property type="evidence" value="ECO:0007669"/>
    <property type="project" value="UniProtKB-EC"/>
</dbReference>
<keyword evidence="8" id="KW-1185">Reference proteome</keyword>
<organism evidence="7 8">
    <name type="scientific">Streptococcus caprae</name>
    <dbReference type="NCBI Taxonomy" id="1640501"/>
    <lineage>
        <taxon>Bacteria</taxon>
        <taxon>Bacillati</taxon>
        <taxon>Bacillota</taxon>
        <taxon>Bacilli</taxon>
        <taxon>Lactobacillales</taxon>
        <taxon>Streptococcaceae</taxon>
        <taxon>Streptococcus</taxon>
    </lineage>
</organism>
<evidence type="ECO:0000256" key="5">
    <source>
        <dbReference type="ARBA" id="ARBA00051722"/>
    </source>
</evidence>
<dbReference type="Proteomes" id="UP001595807">
    <property type="component" value="Unassembled WGS sequence"/>
</dbReference>
<dbReference type="PANTHER" id="PTHR11717:SF7">
    <property type="entry name" value="LOW MOLECULAR WEIGHT PHOSPHOTYROSINE PROTEIN PHOSPHATASE"/>
    <property type="match status" value="1"/>
</dbReference>
<dbReference type="SUPFAM" id="SSF52788">
    <property type="entry name" value="Phosphotyrosine protein phosphatases I"/>
    <property type="match status" value="1"/>
</dbReference>
<dbReference type="PRINTS" id="PR00719">
    <property type="entry name" value="LMWPTPASE"/>
</dbReference>
<evidence type="ECO:0000313" key="8">
    <source>
        <dbReference type="Proteomes" id="UP001595807"/>
    </source>
</evidence>
<evidence type="ECO:0000313" key="7">
    <source>
        <dbReference type="EMBL" id="MFC3927221.1"/>
    </source>
</evidence>
<dbReference type="Pfam" id="PF01451">
    <property type="entry name" value="LMWPc"/>
    <property type="match status" value="1"/>
</dbReference>
<accession>A0ABV8CT04</accession>
<dbReference type="SMART" id="SM00226">
    <property type="entry name" value="LMWPc"/>
    <property type="match status" value="1"/>
</dbReference>
<dbReference type="EC" id="3.1.3.48" evidence="2"/>
<keyword evidence="4" id="KW-0904">Protein phosphatase</keyword>
<dbReference type="PANTHER" id="PTHR11717">
    <property type="entry name" value="LOW MOLECULAR WEIGHT PROTEIN TYROSINE PHOSPHATASE"/>
    <property type="match status" value="1"/>
</dbReference>
<evidence type="ECO:0000259" key="6">
    <source>
        <dbReference type="SMART" id="SM00226"/>
    </source>
</evidence>
<gene>
    <name evidence="7" type="ORF">ACFORF_01045</name>
</gene>
<name>A0ABV8CT04_9STRE</name>